<evidence type="ECO:0000313" key="4">
    <source>
        <dbReference type="EMBL" id="MBC6678364.1"/>
    </source>
</evidence>
<sequence>MRQYVVDAFTDRVFGGNPAAVCVMEKWPDEKRMQDIARENSLSETAFAVKENNSGSYKLRWFTPEGEIDLCGHATLGTASVILNFTEPELDVVVFDTMSGQLTVRQKEDLYEMEFPSYQLRSVEITDSIIEALGAEPSAAFLGRDLLCVFEEEQTVRELNPNPEKIRGQEGLLLHVTAPGTEYDCVSRSFAPKLGIAEDPVCGSGHCHIAPYWMELLKKDMLTAYQASPRGGVLYCRREGEKLFLSGKTALYSIAELYLPE</sequence>
<gene>
    <name evidence="4" type="ORF">H9L42_00770</name>
</gene>
<dbReference type="Proteomes" id="UP000602647">
    <property type="component" value="Unassembled WGS sequence"/>
</dbReference>
<dbReference type="EMBL" id="JACRYT010000001">
    <property type="protein sequence ID" value="MBC6678364.1"/>
    <property type="molecule type" value="Genomic_DNA"/>
</dbReference>
<evidence type="ECO:0000313" key="5">
    <source>
        <dbReference type="Proteomes" id="UP000602647"/>
    </source>
</evidence>
<keyword evidence="2" id="KW-0413">Isomerase</keyword>
<evidence type="ECO:0000256" key="1">
    <source>
        <dbReference type="ARBA" id="ARBA00008270"/>
    </source>
</evidence>
<dbReference type="PIRSF" id="PIRSF016184">
    <property type="entry name" value="PhzC_PhzF"/>
    <property type="match status" value="1"/>
</dbReference>
<organism evidence="4 5">
    <name type="scientific">Zhenpiania hominis</name>
    <dbReference type="NCBI Taxonomy" id="2763644"/>
    <lineage>
        <taxon>Bacteria</taxon>
        <taxon>Bacillati</taxon>
        <taxon>Bacillota</taxon>
        <taxon>Clostridia</taxon>
        <taxon>Peptostreptococcales</taxon>
        <taxon>Anaerovoracaceae</taxon>
        <taxon>Zhenpiania</taxon>
    </lineage>
</organism>
<evidence type="ECO:0000256" key="2">
    <source>
        <dbReference type="ARBA" id="ARBA00023235"/>
    </source>
</evidence>
<dbReference type="Pfam" id="PF02567">
    <property type="entry name" value="PhzC-PhzF"/>
    <property type="match status" value="1"/>
</dbReference>
<feature type="active site" evidence="3">
    <location>
        <position position="44"/>
    </location>
</feature>
<reference evidence="4" key="1">
    <citation type="submission" date="2020-08" db="EMBL/GenBank/DDBJ databases">
        <title>Genome public.</title>
        <authorList>
            <person name="Liu C."/>
            <person name="Sun Q."/>
        </authorList>
    </citation>
    <scope>NUCLEOTIDE SEQUENCE</scope>
    <source>
        <strain evidence="4">BX12</strain>
    </source>
</reference>
<dbReference type="PANTHER" id="PTHR13774:SF17">
    <property type="entry name" value="PHENAZINE BIOSYNTHESIS-LIKE DOMAIN-CONTAINING PROTEIN"/>
    <property type="match status" value="1"/>
</dbReference>
<dbReference type="RefSeq" id="WP_187301561.1">
    <property type="nucleotide sequence ID" value="NZ_JACRYT010000001.1"/>
</dbReference>
<evidence type="ECO:0000256" key="3">
    <source>
        <dbReference type="PIRSR" id="PIRSR016184-1"/>
    </source>
</evidence>
<proteinExistence type="inferred from homology"/>
<dbReference type="Gene3D" id="3.10.310.10">
    <property type="entry name" value="Diaminopimelate Epimerase, Chain A, domain 1"/>
    <property type="match status" value="2"/>
</dbReference>
<comment type="similarity">
    <text evidence="1">Belongs to the PhzF family.</text>
</comment>
<dbReference type="NCBIfam" id="TIGR00654">
    <property type="entry name" value="PhzF_family"/>
    <property type="match status" value="1"/>
</dbReference>
<dbReference type="GO" id="GO:0016853">
    <property type="term" value="F:isomerase activity"/>
    <property type="evidence" value="ECO:0007669"/>
    <property type="project" value="UniProtKB-KW"/>
</dbReference>
<keyword evidence="5" id="KW-1185">Reference proteome</keyword>
<dbReference type="SUPFAM" id="SSF54506">
    <property type="entry name" value="Diaminopimelate epimerase-like"/>
    <property type="match status" value="1"/>
</dbReference>
<dbReference type="AlphaFoldDB" id="A0A923NJT9"/>
<name>A0A923NJT9_9FIRM</name>
<accession>A0A923NJT9</accession>
<protein>
    <submittedName>
        <fullName evidence="4">PhzF family phenazine biosynthesis protein</fullName>
    </submittedName>
</protein>
<comment type="caution">
    <text evidence="4">The sequence shown here is derived from an EMBL/GenBank/DDBJ whole genome shotgun (WGS) entry which is preliminary data.</text>
</comment>
<dbReference type="PANTHER" id="PTHR13774">
    <property type="entry name" value="PHENAZINE BIOSYNTHESIS PROTEIN"/>
    <property type="match status" value="1"/>
</dbReference>
<dbReference type="InterPro" id="IPR003719">
    <property type="entry name" value="Phenazine_PhzF-like"/>
</dbReference>
<dbReference type="GO" id="GO:0005737">
    <property type="term" value="C:cytoplasm"/>
    <property type="evidence" value="ECO:0007669"/>
    <property type="project" value="TreeGrafter"/>
</dbReference>